<proteinExistence type="inferred from homology"/>
<comment type="similarity">
    <text evidence="2">Belongs to the autoinducer-2 exporter (AI-2E) (TC 2.A.86) family.</text>
</comment>
<evidence type="ECO:0000256" key="1">
    <source>
        <dbReference type="ARBA" id="ARBA00004651"/>
    </source>
</evidence>
<keyword evidence="5 8" id="KW-0812">Transmembrane</keyword>
<feature type="transmembrane region" description="Helical" evidence="8">
    <location>
        <begin position="326"/>
        <end position="345"/>
    </location>
</feature>
<evidence type="ECO:0000256" key="8">
    <source>
        <dbReference type="SAM" id="Phobius"/>
    </source>
</evidence>
<evidence type="ECO:0000256" key="7">
    <source>
        <dbReference type="ARBA" id="ARBA00023136"/>
    </source>
</evidence>
<name>A0ABZ2Y457_9FIRM</name>
<dbReference type="InterPro" id="IPR002549">
    <property type="entry name" value="AI-2E-like"/>
</dbReference>
<accession>A0ABZ2Y457</accession>
<feature type="transmembrane region" description="Helical" evidence="8">
    <location>
        <begin position="270"/>
        <end position="294"/>
    </location>
</feature>
<evidence type="ECO:0000313" key="10">
    <source>
        <dbReference type="Proteomes" id="UP001486565"/>
    </source>
</evidence>
<organism evidence="9 10">
    <name type="scientific">Defluviitalea saccharophila</name>
    <dbReference type="NCBI Taxonomy" id="879970"/>
    <lineage>
        <taxon>Bacteria</taxon>
        <taxon>Bacillati</taxon>
        <taxon>Bacillota</taxon>
        <taxon>Clostridia</taxon>
        <taxon>Lachnospirales</taxon>
        <taxon>Defluviitaleaceae</taxon>
        <taxon>Defluviitalea</taxon>
    </lineage>
</organism>
<keyword evidence="3" id="KW-0813">Transport</keyword>
<protein>
    <submittedName>
        <fullName evidence="9">AI-2E family transporter</fullName>
    </submittedName>
</protein>
<evidence type="ECO:0000256" key="3">
    <source>
        <dbReference type="ARBA" id="ARBA00022448"/>
    </source>
</evidence>
<feature type="transmembrane region" description="Helical" evidence="8">
    <location>
        <begin position="110"/>
        <end position="131"/>
    </location>
</feature>
<feature type="transmembrane region" description="Helical" evidence="8">
    <location>
        <begin position="357"/>
        <end position="390"/>
    </location>
</feature>
<evidence type="ECO:0000256" key="2">
    <source>
        <dbReference type="ARBA" id="ARBA00009773"/>
    </source>
</evidence>
<dbReference type="EMBL" id="CP121687">
    <property type="protein sequence ID" value="WZL70094.1"/>
    <property type="molecule type" value="Genomic_DNA"/>
</dbReference>
<evidence type="ECO:0000256" key="6">
    <source>
        <dbReference type="ARBA" id="ARBA00022989"/>
    </source>
</evidence>
<evidence type="ECO:0000256" key="5">
    <source>
        <dbReference type="ARBA" id="ARBA00022692"/>
    </source>
</evidence>
<feature type="transmembrane region" description="Helical" evidence="8">
    <location>
        <begin position="12"/>
        <end position="34"/>
    </location>
</feature>
<evidence type="ECO:0000313" key="9">
    <source>
        <dbReference type="EMBL" id="WZL70094.1"/>
    </source>
</evidence>
<dbReference type="PANTHER" id="PTHR21716">
    <property type="entry name" value="TRANSMEMBRANE PROTEIN"/>
    <property type="match status" value="1"/>
</dbReference>
<evidence type="ECO:0000256" key="4">
    <source>
        <dbReference type="ARBA" id="ARBA00022475"/>
    </source>
</evidence>
<gene>
    <name evidence="9" type="ORF">QBE51_00785</name>
</gene>
<feature type="transmembrane region" description="Helical" evidence="8">
    <location>
        <begin position="300"/>
        <end position="319"/>
    </location>
</feature>
<feature type="transmembrane region" description="Helical" evidence="8">
    <location>
        <begin position="40"/>
        <end position="64"/>
    </location>
</feature>
<dbReference type="PANTHER" id="PTHR21716:SF53">
    <property type="entry name" value="PERMEASE PERM-RELATED"/>
    <property type="match status" value="1"/>
</dbReference>
<keyword evidence="4" id="KW-1003">Cell membrane</keyword>
<dbReference type="Pfam" id="PF01594">
    <property type="entry name" value="AI-2E_transport"/>
    <property type="match status" value="1"/>
</dbReference>
<dbReference type="Proteomes" id="UP001486565">
    <property type="component" value="Chromosome"/>
</dbReference>
<comment type="subcellular location">
    <subcellularLocation>
        <location evidence="1">Cell membrane</location>
        <topology evidence="1">Multi-pass membrane protein</topology>
    </subcellularLocation>
</comment>
<reference evidence="9 10" key="1">
    <citation type="submission" date="2023-03" db="EMBL/GenBank/DDBJ databases">
        <title>Novel Species.</title>
        <authorList>
            <person name="Ma S."/>
        </authorList>
    </citation>
    <scope>NUCLEOTIDE SEQUENCE [LARGE SCALE GENOMIC DNA]</scope>
    <source>
        <strain evidence="9 10">LIND6LT2</strain>
    </source>
</reference>
<keyword evidence="6 8" id="KW-1133">Transmembrane helix</keyword>
<keyword evidence="7 8" id="KW-0472">Membrane</keyword>
<keyword evidence="10" id="KW-1185">Reference proteome</keyword>
<dbReference type="RefSeq" id="WP_341877058.1">
    <property type="nucleotide sequence ID" value="NZ_CP121687.1"/>
</dbReference>
<sequence>MKLPWDKQYLKISFHVIFTLLVIFGIALIIQNIVPISVSLGLFISKIFSLLSPFFVGVVIAYLLDPLVELYQKNLVEPLYLKYSQKKKHSKKSDKNELNKKENTRTISTLLTYITVISVILLVGLLFSSSIGNNKSFKNVDNLVDSIRAYTLSFNNMVYNIQQKLDSIGFLQEAEEAIQELSGKLGSLVQSITAKVIESITKAGNQVVNFTMAMVIAFYLLKDKAGFISLTNRLFKIILPNRILKSGEQLWRDVDHVLSGYIRGQLTDSLIMGILIGISVAIIGIDFPIIIGIIAGIANIIPYFGPIIGMIPAALMGLISDNPMKALYAGITLLILQQIDGAIIAPKIVGESVDVHPVAIVVALAVGGSLFGILGMLLAVPAAALLKLLLVRYMDSKSNA</sequence>